<dbReference type="RefSeq" id="WP_199704732.1">
    <property type="nucleotide sequence ID" value="NZ_JAEMNV010000004.1"/>
</dbReference>
<keyword evidence="1" id="KW-1133">Transmembrane helix</keyword>
<dbReference type="Pfam" id="PF13398">
    <property type="entry name" value="Peptidase_M50B"/>
    <property type="match status" value="1"/>
</dbReference>
<proteinExistence type="predicted"/>
<dbReference type="EMBL" id="JAEMNV010000004">
    <property type="protein sequence ID" value="MBJ8339961.1"/>
    <property type="molecule type" value="Genomic_DNA"/>
</dbReference>
<dbReference type="Proteomes" id="UP000655868">
    <property type="component" value="Unassembled WGS sequence"/>
</dbReference>
<organism evidence="2 3">
    <name type="scientific">Antrihabitans stalagmiti</name>
    <dbReference type="NCBI Taxonomy" id="2799499"/>
    <lineage>
        <taxon>Bacteria</taxon>
        <taxon>Bacillati</taxon>
        <taxon>Actinomycetota</taxon>
        <taxon>Actinomycetes</taxon>
        <taxon>Mycobacteriales</taxon>
        <taxon>Nocardiaceae</taxon>
        <taxon>Antrihabitans</taxon>
    </lineage>
</organism>
<evidence type="ECO:0000256" key="1">
    <source>
        <dbReference type="SAM" id="Phobius"/>
    </source>
</evidence>
<dbReference type="AlphaFoldDB" id="A0A934U3Y8"/>
<accession>A0A934U3Y8</accession>
<feature type="transmembrane region" description="Helical" evidence="1">
    <location>
        <begin position="191"/>
        <end position="212"/>
    </location>
</feature>
<feature type="transmembrane region" description="Helical" evidence="1">
    <location>
        <begin position="90"/>
        <end position="117"/>
    </location>
</feature>
<evidence type="ECO:0000313" key="2">
    <source>
        <dbReference type="EMBL" id="MBJ8339961.1"/>
    </source>
</evidence>
<gene>
    <name evidence="2" type="ORF">JGU71_13775</name>
</gene>
<name>A0A934U3Y8_9NOCA</name>
<feature type="transmembrane region" description="Helical" evidence="1">
    <location>
        <begin position="124"/>
        <end position="141"/>
    </location>
</feature>
<keyword evidence="3" id="KW-1185">Reference proteome</keyword>
<evidence type="ECO:0000313" key="3">
    <source>
        <dbReference type="Proteomes" id="UP000655868"/>
    </source>
</evidence>
<sequence length="217" mass="23894">MNRIWDELGAYAPIFVAGLLVLFRPLWSLNRHLVTLVHEAGHAIVALLTGRKLVGIRLHTDTSGLTVSRGKPRGPGMIATTAAGYLTPPLVAVLAAILLTGGQLAVLGWATLAVVAAMLLYIRNLFGAAMLIFTGVILVYLDRHSPVEIRQHLFFVGAWVLVFGNFRTLVEVSRNRSGRTDIDQLRWLTHIPRIFWILGMFGVTSFCGLAVWEMQGQ</sequence>
<keyword evidence="1" id="KW-0812">Transmembrane</keyword>
<feature type="transmembrane region" description="Helical" evidence="1">
    <location>
        <begin position="153"/>
        <end position="170"/>
    </location>
</feature>
<protein>
    <submittedName>
        <fullName evidence="2">M50 family metallopeptidase</fullName>
    </submittedName>
</protein>
<reference evidence="2" key="1">
    <citation type="submission" date="2020-12" db="EMBL/GenBank/DDBJ databases">
        <title>Antrihabitans popcorni sp. nov. and Antrihabitans auranticaus sp. nov., isolated from a larva cave.</title>
        <authorList>
            <person name="Lee S.D."/>
            <person name="Kim I.S."/>
        </authorList>
    </citation>
    <scope>NUCLEOTIDE SEQUENCE</scope>
    <source>
        <strain evidence="2">YC3-6</strain>
    </source>
</reference>
<feature type="transmembrane region" description="Helical" evidence="1">
    <location>
        <begin position="9"/>
        <end position="27"/>
    </location>
</feature>
<keyword evidence="1" id="KW-0472">Membrane</keyword>
<comment type="caution">
    <text evidence="2">The sequence shown here is derived from an EMBL/GenBank/DDBJ whole genome shotgun (WGS) entry which is preliminary data.</text>
</comment>
<dbReference type="InterPro" id="IPR049500">
    <property type="entry name" value="Peptidase_M50B-like"/>
</dbReference>